<dbReference type="Proteomes" id="UP000414233">
    <property type="component" value="Unassembled WGS sequence"/>
</dbReference>
<dbReference type="Pfam" id="PF03928">
    <property type="entry name" value="HbpS-like"/>
    <property type="match status" value="1"/>
</dbReference>
<dbReference type="PANTHER" id="PTHR34309:SF10">
    <property type="entry name" value="SLR1406 PROTEIN"/>
    <property type="match status" value="1"/>
</dbReference>
<keyword evidence="3" id="KW-1185">Reference proteome</keyword>
<dbReference type="SUPFAM" id="SSF143744">
    <property type="entry name" value="GlcG-like"/>
    <property type="match status" value="1"/>
</dbReference>
<dbReference type="RefSeq" id="WP_150698071.1">
    <property type="nucleotide sequence ID" value="NZ_CABPRZ010000013.1"/>
</dbReference>
<proteinExistence type="predicted"/>
<protein>
    <submittedName>
        <fullName evidence="2">GlcG protein</fullName>
    </submittedName>
</protein>
<dbReference type="AlphaFoldDB" id="A0A5E4WN76"/>
<sequence length="162" mass="16651">MIIRSALPLIAAASLSTAASAQLLQEKNVSLEAAVEIAQQAVHICAADHYNVTAAVVDRSGVLRALMRADNAGPHTVDSARRKAYTSASTRNPTSRIVENIQKNPASAQLTAVDGFLILGGGVPIKVGDEVIGAVGVGGTPSGNLDEACAAKAIEKVQSRLK</sequence>
<organism evidence="2 3">
    <name type="scientific">Pandoraea terrae</name>
    <dbReference type="NCBI Taxonomy" id="1537710"/>
    <lineage>
        <taxon>Bacteria</taxon>
        <taxon>Pseudomonadati</taxon>
        <taxon>Pseudomonadota</taxon>
        <taxon>Betaproteobacteria</taxon>
        <taxon>Burkholderiales</taxon>
        <taxon>Burkholderiaceae</taxon>
        <taxon>Pandoraea</taxon>
    </lineage>
</organism>
<dbReference type="OrthoDB" id="70242at2"/>
<reference evidence="2 3" key="1">
    <citation type="submission" date="2019-08" db="EMBL/GenBank/DDBJ databases">
        <authorList>
            <person name="Peeters C."/>
        </authorList>
    </citation>
    <scope>NUCLEOTIDE SEQUENCE [LARGE SCALE GENOMIC DNA]</scope>
    <source>
        <strain evidence="2 3">LMG 30175</strain>
    </source>
</reference>
<evidence type="ECO:0000313" key="2">
    <source>
        <dbReference type="EMBL" id="VVE24446.1"/>
    </source>
</evidence>
<dbReference type="Gene3D" id="3.30.450.150">
    <property type="entry name" value="Haem-degrading domain"/>
    <property type="match status" value="1"/>
</dbReference>
<gene>
    <name evidence="2" type="ORF">PTE30175_03227</name>
</gene>
<feature type="signal peptide" evidence="1">
    <location>
        <begin position="1"/>
        <end position="21"/>
    </location>
</feature>
<keyword evidence="1" id="KW-0732">Signal</keyword>
<dbReference type="EMBL" id="CABPRZ010000013">
    <property type="protein sequence ID" value="VVE24446.1"/>
    <property type="molecule type" value="Genomic_DNA"/>
</dbReference>
<dbReference type="InterPro" id="IPR005624">
    <property type="entry name" value="PduO/GlcC-like"/>
</dbReference>
<dbReference type="InterPro" id="IPR038084">
    <property type="entry name" value="PduO/GlcC-like_sf"/>
</dbReference>
<evidence type="ECO:0000313" key="3">
    <source>
        <dbReference type="Proteomes" id="UP000414233"/>
    </source>
</evidence>
<accession>A0A5E4WN76</accession>
<evidence type="ECO:0000256" key="1">
    <source>
        <dbReference type="SAM" id="SignalP"/>
    </source>
</evidence>
<dbReference type="PANTHER" id="PTHR34309">
    <property type="entry name" value="SLR1406 PROTEIN"/>
    <property type="match status" value="1"/>
</dbReference>
<name>A0A5E4WN76_9BURK</name>
<dbReference type="InterPro" id="IPR052517">
    <property type="entry name" value="GlcG_carb_metab_protein"/>
</dbReference>
<feature type="chain" id="PRO_5023137697" evidence="1">
    <location>
        <begin position="22"/>
        <end position="162"/>
    </location>
</feature>